<dbReference type="EnsemblMetazoa" id="HelroT175035">
    <property type="protein sequence ID" value="HelroP175035"/>
    <property type="gene ID" value="HelroG175035"/>
</dbReference>
<dbReference type="KEGG" id="hro:HELRODRAFT_175035"/>
<dbReference type="HOGENOM" id="CLU_1588284_0_0_1"/>
<protein>
    <submittedName>
        <fullName evidence="1 2">Uncharacterized protein</fullName>
    </submittedName>
</protein>
<gene>
    <name evidence="2" type="primary">20205215</name>
    <name evidence="1" type="ORF">HELRODRAFT_175035</name>
</gene>
<proteinExistence type="predicted"/>
<dbReference type="EMBL" id="KB096830">
    <property type="protein sequence ID" value="ESO01011.1"/>
    <property type="molecule type" value="Genomic_DNA"/>
</dbReference>
<dbReference type="RefSeq" id="XP_009020723.1">
    <property type="nucleotide sequence ID" value="XM_009022475.1"/>
</dbReference>
<dbReference type="CTD" id="20205215"/>
<dbReference type="InParanoid" id="T1F8R6"/>
<reference evidence="3" key="1">
    <citation type="submission" date="2012-12" db="EMBL/GenBank/DDBJ databases">
        <authorList>
            <person name="Hellsten U."/>
            <person name="Grimwood J."/>
            <person name="Chapman J.A."/>
            <person name="Shapiro H."/>
            <person name="Aerts A."/>
            <person name="Otillar R.P."/>
            <person name="Terry A.Y."/>
            <person name="Boore J.L."/>
            <person name="Simakov O."/>
            <person name="Marletaz F."/>
            <person name="Cho S.-J."/>
            <person name="Edsinger-Gonzales E."/>
            <person name="Havlak P."/>
            <person name="Kuo D.-H."/>
            <person name="Larsson T."/>
            <person name="Lv J."/>
            <person name="Arendt D."/>
            <person name="Savage R."/>
            <person name="Osoegawa K."/>
            <person name="de Jong P."/>
            <person name="Lindberg D.R."/>
            <person name="Seaver E.C."/>
            <person name="Weisblat D.A."/>
            <person name="Putnam N.H."/>
            <person name="Grigoriev I.V."/>
            <person name="Rokhsar D.S."/>
        </authorList>
    </citation>
    <scope>NUCLEOTIDE SEQUENCE</scope>
</reference>
<reference evidence="1 3" key="2">
    <citation type="journal article" date="2013" name="Nature">
        <title>Insights into bilaterian evolution from three spiralian genomes.</title>
        <authorList>
            <person name="Simakov O."/>
            <person name="Marletaz F."/>
            <person name="Cho S.J."/>
            <person name="Edsinger-Gonzales E."/>
            <person name="Havlak P."/>
            <person name="Hellsten U."/>
            <person name="Kuo D.H."/>
            <person name="Larsson T."/>
            <person name="Lv J."/>
            <person name="Arendt D."/>
            <person name="Savage R."/>
            <person name="Osoegawa K."/>
            <person name="de Jong P."/>
            <person name="Grimwood J."/>
            <person name="Chapman J.A."/>
            <person name="Shapiro H."/>
            <person name="Aerts A."/>
            <person name="Otillar R.P."/>
            <person name="Terry A.Y."/>
            <person name="Boore J.L."/>
            <person name="Grigoriev I.V."/>
            <person name="Lindberg D.R."/>
            <person name="Seaver E.C."/>
            <person name="Weisblat D.A."/>
            <person name="Putnam N.H."/>
            <person name="Rokhsar D.S."/>
        </authorList>
    </citation>
    <scope>NUCLEOTIDE SEQUENCE</scope>
</reference>
<dbReference type="Proteomes" id="UP000015101">
    <property type="component" value="Unassembled WGS sequence"/>
</dbReference>
<name>T1F8R6_HELRO</name>
<accession>T1F8R6</accession>
<dbReference type="AlphaFoldDB" id="T1F8R6"/>
<evidence type="ECO:0000313" key="3">
    <source>
        <dbReference type="Proteomes" id="UP000015101"/>
    </source>
</evidence>
<dbReference type="EMBL" id="AMQM01005126">
    <property type="status" value="NOT_ANNOTATED_CDS"/>
    <property type="molecule type" value="Genomic_DNA"/>
</dbReference>
<dbReference type="GeneID" id="20205215"/>
<sequence>MDHQICSKSERVQNMLVTQSNSVEIYFVRQNTPNLKFLVKYEALLNSTEQLNVIIQHPCFNTLFLKNITVLIIINYKQLTETIGCADLILPASSSFSILDRKGDGLSIACSFNKRQLISHLTCHDRRWIGELRNCSALHGGTASSGNNADSSRLISSNYFITPFYYVV</sequence>
<evidence type="ECO:0000313" key="1">
    <source>
        <dbReference type="EMBL" id="ESO01011.1"/>
    </source>
</evidence>
<keyword evidence="3" id="KW-1185">Reference proteome</keyword>
<evidence type="ECO:0000313" key="2">
    <source>
        <dbReference type="EnsemblMetazoa" id="HelroP175035"/>
    </source>
</evidence>
<reference evidence="2" key="3">
    <citation type="submission" date="2015-06" db="UniProtKB">
        <authorList>
            <consortium name="EnsemblMetazoa"/>
        </authorList>
    </citation>
    <scope>IDENTIFICATION</scope>
</reference>
<organism evidence="2 3">
    <name type="scientific">Helobdella robusta</name>
    <name type="common">Californian leech</name>
    <dbReference type="NCBI Taxonomy" id="6412"/>
    <lineage>
        <taxon>Eukaryota</taxon>
        <taxon>Metazoa</taxon>
        <taxon>Spiralia</taxon>
        <taxon>Lophotrochozoa</taxon>
        <taxon>Annelida</taxon>
        <taxon>Clitellata</taxon>
        <taxon>Hirudinea</taxon>
        <taxon>Rhynchobdellida</taxon>
        <taxon>Glossiphoniidae</taxon>
        <taxon>Helobdella</taxon>
    </lineage>
</organism>